<accession>A0A0G0XTY6</accession>
<dbReference type="InterPro" id="IPR001173">
    <property type="entry name" value="Glyco_trans_2-like"/>
</dbReference>
<proteinExistence type="predicted"/>
<comment type="caution">
    <text evidence="3">The sequence shown here is derived from an EMBL/GenBank/DDBJ whole genome shotgun (WGS) entry which is preliminary data.</text>
</comment>
<dbReference type="AlphaFoldDB" id="A0A0G0XTY6"/>
<feature type="domain" description="Methyltransferase" evidence="2">
    <location>
        <begin position="45"/>
        <end position="142"/>
    </location>
</feature>
<dbReference type="Proteomes" id="UP000034676">
    <property type="component" value="Unassembled WGS sequence"/>
</dbReference>
<protein>
    <recommendedName>
        <fullName evidence="5">Glycosyl transferase</fullName>
    </recommendedName>
</protein>
<dbReference type="CDD" id="cd02440">
    <property type="entry name" value="AdoMet_MTases"/>
    <property type="match status" value="1"/>
</dbReference>
<reference evidence="3 4" key="1">
    <citation type="journal article" date="2015" name="Nature">
        <title>rRNA introns, odd ribosomes, and small enigmatic genomes across a large radiation of phyla.</title>
        <authorList>
            <person name="Brown C.T."/>
            <person name="Hug L.A."/>
            <person name="Thomas B.C."/>
            <person name="Sharon I."/>
            <person name="Castelle C.J."/>
            <person name="Singh A."/>
            <person name="Wilkins M.J."/>
            <person name="Williams K.H."/>
            <person name="Banfield J.F."/>
        </authorList>
    </citation>
    <scope>NUCLEOTIDE SEQUENCE [LARGE SCALE GENOMIC DNA]</scope>
</reference>
<evidence type="ECO:0000313" key="4">
    <source>
        <dbReference type="Proteomes" id="UP000034676"/>
    </source>
</evidence>
<sequence length="474" mass="54479">MLPDKRIDYIRKYYNSIAPERLKWKKRGSYYHESLTKFYRFSIPENKRVLEIGCGTGDLLASVHPSYGVGIDISEDMLKLAKRKYKRLRFIVGDAQHLPIQETFDYVIASDLIGNLTDIQKAFEELRKVSNDRTRIIITYYNYLWEPIVGFAEKFGFKMPKPPQNWLGKIDVYNILHLANLDVVKTGNVLLLPINIPIVSDLVNRFMAKLPVVSYFCLVQYTIARITPNVYSGQEYSVSVIIPARNEKGNIEDAVNRIPKLGTSTEIIFVEGHSRDGTYKEVQHVAQKYRNKKTIRYFKSSLEGKGYAVRLGFAKATGDILIILDADLTVPPEELPKFYHAVRLRKGELIIGTRLVYPMEREAMRFLNILGNKFFSVAFTFLLGQPIKDTLCGTKALFKKDYQGIASSRLYFGDFDPYGDYDLIFGASKKNYKITEIPIRYKARTYGSSNIDRFRHGLLLLKMTIVAALKLKFI</sequence>
<feature type="domain" description="Glycosyltransferase 2-like" evidence="1">
    <location>
        <begin position="239"/>
        <end position="399"/>
    </location>
</feature>
<dbReference type="SUPFAM" id="SSF53448">
    <property type="entry name" value="Nucleotide-diphospho-sugar transferases"/>
    <property type="match status" value="1"/>
</dbReference>
<dbReference type="InterPro" id="IPR029063">
    <property type="entry name" value="SAM-dependent_MTases_sf"/>
</dbReference>
<gene>
    <name evidence="3" type="ORF">UU42_C0013G0003</name>
</gene>
<dbReference type="CDD" id="cd04179">
    <property type="entry name" value="DPM_DPG-synthase_like"/>
    <property type="match status" value="1"/>
</dbReference>
<evidence type="ECO:0000259" key="1">
    <source>
        <dbReference type="Pfam" id="PF00535"/>
    </source>
</evidence>
<dbReference type="PANTHER" id="PTHR48090:SF7">
    <property type="entry name" value="RFBJ PROTEIN"/>
    <property type="match status" value="1"/>
</dbReference>
<dbReference type="Gene3D" id="3.90.550.10">
    <property type="entry name" value="Spore Coat Polysaccharide Biosynthesis Protein SpsA, Chain A"/>
    <property type="match status" value="1"/>
</dbReference>
<dbReference type="PANTHER" id="PTHR48090">
    <property type="entry name" value="UNDECAPRENYL-PHOSPHATE 4-DEOXY-4-FORMAMIDO-L-ARABINOSE TRANSFERASE-RELATED"/>
    <property type="match status" value="1"/>
</dbReference>
<organism evidence="3 4">
    <name type="scientific">Candidatus Woesebacteria bacterium GW2011_GWA1_41_13b</name>
    <dbReference type="NCBI Taxonomy" id="1618555"/>
    <lineage>
        <taxon>Bacteria</taxon>
        <taxon>Candidatus Woeseibacteriota</taxon>
    </lineage>
</organism>
<dbReference type="Pfam" id="PF13847">
    <property type="entry name" value="Methyltransf_31"/>
    <property type="match status" value="1"/>
</dbReference>
<dbReference type="InterPro" id="IPR050256">
    <property type="entry name" value="Glycosyltransferase_2"/>
</dbReference>
<evidence type="ECO:0008006" key="5">
    <source>
        <dbReference type="Google" id="ProtNLM"/>
    </source>
</evidence>
<dbReference type="SUPFAM" id="SSF53335">
    <property type="entry name" value="S-adenosyl-L-methionine-dependent methyltransferases"/>
    <property type="match status" value="1"/>
</dbReference>
<dbReference type="InterPro" id="IPR029044">
    <property type="entry name" value="Nucleotide-diphossugar_trans"/>
</dbReference>
<dbReference type="EMBL" id="LCAO01000013">
    <property type="protein sequence ID" value="KKR91372.1"/>
    <property type="molecule type" value="Genomic_DNA"/>
</dbReference>
<dbReference type="Gene3D" id="3.40.50.150">
    <property type="entry name" value="Vaccinia Virus protein VP39"/>
    <property type="match status" value="1"/>
</dbReference>
<dbReference type="Pfam" id="PF00535">
    <property type="entry name" value="Glycos_transf_2"/>
    <property type="match status" value="1"/>
</dbReference>
<dbReference type="InterPro" id="IPR025714">
    <property type="entry name" value="Methyltranfer_dom"/>
</dbReference>
<name>A0A0G0XTY6_9BACT</name>
<evidence type="ECO:0000259" key="2">
    <source>
        <dbReference type="Pfam" id="PF13847"/>
    </source>
</evidence>
<dbReference type="PATRIC" id="fig|1618555.3.peg.709"/>
<evidence type="ECO:0000313" key="3">
    <source>
        <dbReference type="EMBL" id="KKR91372.1"/>
    </source>
</evidence>